<reference evidence="8" key="2">
    <citation type="submission" date="2020-09" db="EMBL/GenBank/DDBJ databases">
        <authorList>
            <person name="Sun Q."/>
            <person name="Ohkuma M."/>
        </authorList>
    </citation>
    <scope>NUCLEOTIDE SEQUENCE</scope>
    <source>
        <strain evidence="8">JCM 10088</strain>
    </source>
</reference>
<evidence type="ECO:0000313" key="8">
    <source>
        <dbReference type="EMBL" id="GGP19143.1"/>
    </source>
</evidence>
<name>A0A830GVJ7_9CREN</name>
<proteinExistence type="inferred from homology"/>
<dbReference type="InterPro" id="IPR040523">
    <property type="entry name" value="AsnC_trans_reg2"/>
</dbReference>
<accession>A0A830GVJ7</accession>
<gene>
    <name evidence="8" type="ORF">GCM10007981_01630</name>
</gene>
<comment type="similarity">
    <text evidence="3">Belongs to the Ahb/Nir family.</text>
</comment>
<dbReference type="Gene3D" id="3.30.70.3460">
    <property type="match status" value="2"/>
</dbReference>
<dbReference type="GO" id="GO:0016829">
    <property type="term" value="F:lyase activity"/>
    <property type="evidence" value="ECO:0007669"/>
    <property type="project" value="UniProtKB-KW"/>
</dbReference>
<dbReference type="EC" id="4.1.1.111" evidence="4"/>
<keyword evidence="9" id="KW-1185">Reference proteome</keyword>
<reference evidence="8" key="1">
    <citation type="journal article" date="2014" name="Int. J. Syst. Evol. Microbiol.">
        <title>Complete genome sequence of Corynebacterium casei LMG S-19264T (=DSM 44701T), isolated from a smear-ripened cheese.</title>
        <authorList>
            <consortium name="US DOE Joint Genome Institute (JGI-PGF)"/>
            <person name="Walter F."/>
            <person name="Albersmeier A."/>
            <person name="Kalinowski J."/>
            <person name="Ruckert C."/>
        </authorList>
    </citation>
    <scope>NUCLEOTIDE SEQUENCE</scope>
    <source>
        <strain evidence="8">JCM 10088</strain>
    </source>
</reference>
<dbReference type="Gene3D" id="1.10.10.2890">
    <property type="match status" value="1"/>
</dbReference>
<evidence type="ECO:0000259" key="6">
    <source>
        <dbReference type="Pfam" id="PF17805"/>
    </source>
</evidence>
<protein>
    <recommendedName>
        <fullName evidence="4">siroheme decarboxylase</fullName>
        <ecNumber evidence="4">4.1.1.111</ecNumber>
    </recommendedName>
</protein>
<sequence>MDPEFAELVMEAQYDFPIVDRPFEELGKRLGKSESWVMDALSKAKERNQLRRIGALTNYKARKQIAALVGLRVPLDRVDRVASAINLDKTVTHNFLRDHPRYSIWYVTKAPTTAELESKVRKIVDEFSIEDHVILYAERTYKIDVKFDVLRGVSRAKMRIIPETVPTIEDTGLPRQFFDSIRSIKIVERPFDEAAAIVDMPVGKLVDLLSDLRQRGVVRDFYAMFDPDAVGIRENSMVVFNATDAQCEGAALIDESTHVVKRIPVPGKWDYNCYFMIHAASKEILEETVRKRLGELGVGEYRLVYSLRNLLYDMGKRIEG</sequence>
<dbReference type="RefSeq" id="WP_188595578.1">
    <property type="nucleotide sequence ID" value="NZ_BMNL01000001.1"/>
</dbReference>
<evidence type="ECO:0000256" key="3">
    <source>
        <dbReference type="ARBA" id="ARBA00023457"/>
    </source>
</evidence>
<dbReference type="PANTHER" id="PTHR43413:SF1">
    <property type="entry name" value="SIROHEME DECARBOXYLASE NIRL SUBUNIT"/>
    <property type="match status" value="1"/>
</dbReference>
<evidence type="ECO:0000313" key="9">
    <source>
        <dbReference type="Proteomes" id="UP000610960"/>
    </source>
</evidence>
<feature type="domain" description="Siroheme decarboxylase AsnC-like ligand binding" evidence="6">
    <location>
        <begin position="67"/>
        <end position="142"/>
    </location>
</feature>
<dbReference type="Proteomes" id="UP000610960">
    <property type="component" value="Unassembled WGS sequence"/>
</dbReference>
<evidence type="ECO:0000256" key="4">
    <source>
        <dbReference type="ARBA" id="ARBA00023471"/>
    </source>
</evidence>
<dbReference type="OrthoDB" id="145939at2157"/>
<comment type="catalytic activity">
    <reaction evidence="5">
        <text>siroheme + 2 H(+) = 12,18-didecarboxysiroheme + 2 CO2</text>
        <dbReference type="Rhea" id="RHEA:19093"/>
        <dbReference type="ChEBI" id="CHEBI:15378"/>
        <dbReference type="ChEBI" id="CHEBI:16526"/>
        <dbReference type="ChEBI" id="CHEBI:60052"/>
        <dbReference type="ChEBI" id="CHEBI:140497"/>
        <dbReference type="EC" id="4.1.1.111"/>
    </reaction>
</comment>
<organism evidence="8 9">
    <name type="scientific">Thermocladium modestius</name>
    <dbReference type="NCBI Taxonomy" id="62609"/>
    <lineage>
        <taxon>Archaea</taxon>
        <taxon>Thermoproteota</taxon>
        <taxon>Thermoprotei</taxon>
        <taxon>Thermoproteales</taxon>
        <taxon>Thermoproteaceae</taxon>
        <taxon>Thermocladium</taxon>
    </lineage>
</organism>
<evidence type="ECO:0000256" key="2">
    <source>
        <dbReference type="ARBA" id="ARBA00023444"/>
    </source>
</evidence>
<keyword evidence="1" id="KW-0456">Lyase</keyword>
<dbReference type="AlphaFoldDB" id="A0A830GVJ7"/>
<dbReference type="Pfam" id="PF22451">
    <property type="entry name" value="NirdL-like_HTH"/>
    <property type="match status" value="1"/>
</dbReference>
<comment type="pathway">
    <text evidence="2">Porphyrin-containing compound metabolism.</text>
</comment>
<feature type="domain" description="Siroheme decarboxylase AsnC-like ligand binding" evidence="6">
    <location>
        <begin position="230"/>
        <end position="310"/>
    </location>
</feature>
<dbReference type="InterPro" id="IPR050684">
    <property type="entry name" value="HTH-Siroheme_Decarb"/>
</dbReference>
<feature type="domain" description="Siroheme decarboxylase NirL-like HTH" evidence="7">
    <location>
        <begin position="7"/>
        <end position="51"/>
    </location>
</feature>
<comment type="caution">
    <text evidence="8">The sequence shown here is derived from an EMBL/GenBank/DDBJ whole genome shotgun (WGS) entry which is preliminary data.</text>
</comment>
<dbReference type="PANTHER" id="PTHR43413">
    <property type="entry name" value="TRANSCRIPTIONAL REGULATOR, ASNC FAMILY"/>
    <property type="match status" value="1"/>
</dbReference>
<dbReference type="EMBL" id="BMNL01000001">
    <property type="protein sequence ID" value="GGP19143.1"/>
    <property type="molecule type" value="Genomic_DNA"/>
</dbReference>
<dbReference type="InterPro" id="IPR053953">
    <property type="entry name" value="NirdL-like_HTH"/>
</dbReference>
<evidence type="ECO:0000256" key="5">
    <source>
        <dbReference type="ARBA" id="ARBA00048470"/>
    </source>
</evidence>
<evidence type="ECO:0000256" key="1">
    <source>
        <dbReference type="ARBA" id="ARBA00023239"/>
    </source>
</evidence>
<dbReference type="Pfam" id="PF17805">
    <property type="entry name" value="AsnC_trans_reg2"/>
    <property type="match status" value="2"/>
</dbReference>
<evidence type="ECO:0000259" key="7">
    <source>
        <dbReference type="Pfam" id="PF22451"/>
    </source>
</evidence>